<evidence type="ECO:0000256" key="6">
    <source>
        <dbReference type="ARBA" id="ARBA00022692"/>
    </source>
</evidence>
<dbReference type="GO" id="GO:0006811">
    <property type="term" value="P:monoatomic ion transport"/>
    <property type="evidence" value="ECO:0007669"/>
    <property type="project" value="UniProtKB-KW"/>
</dbReference>
<dbReference type="Proteomes" id="UP000222163">
    <property type="component" value="Unassembled WGS sequence"/>
</dbReference>
<feature type="domain" description="Soluble ligand binding" evidence="17">
    <location>
        <begin position="325"/>
        <end position="372"/>
    </location>
</feature>
<keyword evidence="4" id="KW-1134">Transmembrane beta strand</keyword>
<dbReference type="PANTHER" id="PTHR33619:SF3">
    <property type="entry name" value="POLYSACCHARIDE EXPORT PROTEIN GFCE-RELATED"/>
    <property type="match status" value="1"/>
</dbReference>
<comment type="similarity">
    <text evidence="2">Belongs to the BexD/CtrA/VexA family.</text>
</comment>
<keyword evidence="6" id="KW-0812">Transmembrane</keyword>
<evidence type="ECO:0000256" key="1">
    <source>
        <dbReference type="ARBA" id="ARBA00004571"/>
    </source>
</evidence>
<feature type="chain" id="PRO_5013948139" evidence="15">
    <location>
        <begin position="24"/>
        <end position="818"/>
    </location>
</feature>
<proteinExistence type="inferred from homology"/>
<feature type="domain" description="Soluble ligand binding" evidence="17">
    <location>
        <begin position="243"/>
        <end position="289"/>
    </location>
</feature>
<dbReference type="RefSeq" id="WP_099213919.1">
    <property type="nucleotide sequence ID" value="NZ_PDUU01000002.1"/>
</dbReference>
<gene>
    <name evidence="19" type="ORF">CSC81_01080</name>
</gene>
<dbReference type="InterPro" id="IPR003715">
    <property type="entry name" value="Poly_export_N"/>
</dbReference>
<sequence>MKVKMLFKRVLLQIFLATFLVLASTEGQAQNIQNQMSQIQVDDLSDDQVAKYWKKIKQEGYTLDQALAIAKTRGMSELQAQKLRERIERLKSKPLNKEKESQEDSLEEADSTQLLFGLTGEENNEENKEELFGYGFFNNPNISFTPNLNIATPENYIIGAGDVISIDLWGAAEVNYEKKVNKQGAINVEGVGYIQLIGLPVSAAKSKIKNYMKRIYAGIGASSSSYNKVNIAVSIKEVRNVQVNIVGEVKVPGSYSVSALSTVLNALYAAGGPTKNGTFRRIQLFRRGVKEADFDFYQFLVNGSEEGNITVQDQDVIIVRPYESKITIEGAIKRPGIFEMKSEESVKDLLNYSSGFTSNAYKQKIVIERIKGVQKEIVEVSQDNFDSVKIKDGDYIKVNEIVDEFLNRVSVGGAVFQPGNYEYKEGMTASNLLLKAEGVTKEAFLDRGIIVRTHDKSDKETLSFSPRKAMQNKEHILLKESDSIYIFTKEELKEKEFITINGAVNKEGEFDFMKGMHVEDLIVLAGGLKDGADVSMIDVSRRLKDGSFETVSKNFDLSASKNLGTDHLDDFVLKPFDIVSVRYLKGYTEQKRVTIKGEVNFEGEYSIGQKNQRISDLIVQAGGLTRYAYEEGAFLTRKNNEEEDEKQSNFIADFAQRDSLSGNVEKRIKKKKDFKIGIELQKILASGGKKSKYDIILEEGDELFIPSERQTVKVEGEVLSPSLVRYEKGKSFKHYIESSGGFSANAKKSRAYIVYANGDIRTTKKFLFFKSYPDVKPGAVILVPKKPEVRNKVTTQQVIAITTGLATLGVLVKTLTEK</sequence>
<feature type="signal peptide" evidence="15">
    <location>
        <begin position="1"/>
        <end position="23"/>
    </location>
</feature>
<evidence type="ECO:0000256" key="12">
    <source>
        <dbReference type="ARBA" id="ARBA00023139"/>
    </source>
</evidence>
<evidence type="ECO:0000256" key="3">
    <source>
        <dbReference type="ARBA" id="ARBA00022448"/>
    </source>
</evidence>
<evidence type="ECO:0000256" key="14">
    <source>
        <dbReference type="ARBA" id="ARBA00023288"/>
    </source>
</evidence>
<keyword evidence="13" id="KW-0998">Cell outer membrane</keyword>
<dbReference type="InterPro" id="IPR049712">
    <property type="entry name" value="Poly_export"/>
</dbReference>
<evidence type="ECO:0000256" key="15">
    <source>
        <dbReference type="SAM" id="SignalP"/>
    </source>
</evidence>
<evidence type="ECO:0000256" key="10">
    <source>
        <dbReference type="ARBA" id="ARBA00023114"/>
    </source>
</evidence>
<keyword evidence="14" id="KW-0449">Lipoprotein</keyword>
<accession>A0A2G1BY50</accession>
<evidence type="ECO:0000256" key="11">
    <source>
        <dbReference type="ARBA" id="ARBA00023136"/>
    </source>
</evidence>
<dbReference type="Pfam" id="PF02563">
    <property type="entry name" value="Poly_export"/>
    <property type="match status" value="1"/>
</dbReference>
<evidence type="ECO:0000256" key="5">
    <source>
        <dbReference type="ARBA" id="ARBA00022597"/>
    </source>
</evidence>
<dbReference type="Gene3D" id="3.10.560.10">
    <property type="entry name" value="Outer membrane lipoprotein wza domain like"/>
    <property type="match status" value="6"/>
</dbReference>
<keyword evidence="7 15" id="KW-0732">Signal</keyword>
<evidence type="ECO:0000256" key="4">
    <source>
        <dbReference type="ARBA" id="ARBA00022452"/>
    </source>
</evidence>
<evidence type="ECO:0000256" key="8">
    <source>
        <dbReference type="ARBA" id="ARBA00023047"/>
    </source>
</evidence>
<dbReference type="InterPro" id="IPR054765">
    <property type="entry name" value="SLBB_dom"/>
</dbReference>
<evidence type="ECO:0000313" key="20">
    <source>
        <dbReference type="Proteomes" id="UP000222163"/>
    </source>
</evidence>
<keyword evidence="12" id="KW-0564">Palmitate</keyword>
<comment type="subcellular location">
    <subcellularLocation>
        <location evidence="1">Cell outer membrane</location>
        <topology evidence="1">Multi-pass membrane protein</topology>
    </subcellularLocation>
</comment>
<keyword evidence="5" id="KW-0762">Sugar transport</keyword>
<evidence type="ECO:0000313" key="19">
    <source>
        <dbReference type="EMBL" id="PHN98809.1"/>
    </source>
</evidence>
<protein>
    <submittedName>
        <fullName evidence="19">Polysialic acid transporter</fullName>
    </submittedName>
</protein>
<evidence type="ECO:0000259" key="17">
    <source>
        <dbReference type="Pfam" id="PF10531"/>
    </source>
</evidence>
<feature type="domain" description="SLBB" evidence="18">
    <location>
        <begin position="408"/>
        <end position="486"/>
    </location>
</feature>
<keyword evidence="8" id="KW-0625">Polysaccharide transport</keyword>
<evidence type="ECO:0000259" key="16">
    <source>
        <dbReference type="Pfam" id="PF02563"/>
    </source>
</evidence>
<dbReference type="AlphaFoldDB" id="A0A2G1BY50"/>
<feature type="domain" description="Soluble ligand binding" evidence="17">
    <location>
        <begin position="712"/>
        <end position="753"/>
    </location>
</feature>
<dbReference type="EMBL" id="PDUU01000002">
    <property type="protein sequence ID" value="PHN98809.1"/>
    <property type="molecule type" value="Genomic_DNA"/>
</dbReference>
<evidence type="ECO:0000256" key="9">
    <source>
        <dbReference type="ARBA" id="ARBA00023065"/>
    </source>
</evidence>
<feature type="domain" description="Polysaccharide export protein N-terminal" evidence="16">
    <location>
        <begin position="152"/>
        <end position="216"/>
    </location>
</feature>
<dbReference type="Pfam" id="PF22461">
    <property type="entry name" value="SLBB_2"/>
    <property type="match status" value="1"/>
</dbReference>
<keyword evidence="9" id="KW-0406">Ion transport</keyword>
<dbReference type="GO" id="GO:0046930">
    <property type="term" value="C:pore complex"/>
    <property type="evidence" value="ECO:0007669"/>
    <property type="project" value="UniProtKB-KW"/>
</dbReference>
<dbReference type="InterPro" id="IPR019554">
    <property type="entry name" value="Soluble_ligand-bd"/>
</dbReference>
<evidence type="ECO:0000256" key="7">
    <source>
        <dbReference type="ARBA" id="ARBA00022729"/>
    </source>
</evidence>
<keyword evidence="3" id="KW-0813">Transport</keyword>
<name>A0A2G1BY50_9FLAO</name>
<feature type="domain" description="Soluble ligand binding" evidence="17">
    <location>
        <begin position="498"/>
        <end position="547"/>
    </location>
</feature>
<keyword evidence="11" id="KW-0472">Membrane</keyword>
<dbReference type="PANTHER" id="PTHR33619">
    <property type="entry name" value="POLYSACCHARIDE EXPORT PROTEIN GFCE-RELATED"/>
    <property type="match status" value="1"/>
</dbReference>
<reference evidence="19 20" key="1">
    <citation type="journal article" date="2016" name="Nat. Commun.">
        <title>Microbial interactions lead to rapid micro-scale successions on model marine particles.</title>
        <authorList>
            <person name="Datta M.S."/>
            <person name="Sliwerska E."/>
            <person name="Gore J."/>
            <person name="Polz M.F."/>
            <person name="Cordero O.X."/>
        </authorList>
    </citation>
    <scope>NUCLEOTIDE SEQUENCE [LARGE SCALE GENOMIC DNA]</scope>
    <source>
        <strain evidence="19 20">4G03</strain>
    </source>
</reference>
<evidence type="ECO:0000259" key="18">
    <source>
        <dbReference type="Pfam" id="PF22461"/>
    </source>
</evidence>
<evidence type="ECO:0000256" key="13">
    <source>
        <dbReference type="ARBA" id="ARBA00023237"/>
    </source>
</evidence>
<dbReference type="GO" id="GO:0015288">
    <property type="term" value="F:porin activity"/>
    <property type="evidence" value="ECO:0007669"/>
    <property type="project" value="UniProtKB-KW"/>
</dbReference>
<dbReference type="GO" id="GO:0009279">
    <property type="term" value="C:cell outer membrane"/>
    <property type="evidence" value="ECO:0007669"/>
    <property type="project" value="UniProtKB-SubCell"/>
</dbReference>
<evidence type="ECO:0000256" key="2">
    <source>
        <dbReference type="ARBA" id="ARBA00009450"/>
    </source>
</evidence>
<dbReference type="GO" id="GO:0015159">
    <property type="term" value="F:polysaccharide transmembrane transporter activity"/>
    <property type="evidence" value="ECO:0007669"/>
    <property type="project" value="InterPro"/>
</dbReference>
<comment type="caution">
    <text evidence="19">The sequence shown here is derived from an EMBL/GenBank/DDBJ whole genome shotgun (WGS) entry which is preliminary data.</text>
</comment>
<feature type="domain" description="Soluble ligand binding" evidence="17">
    <location>
        <begin position="593"/>
        <end position="640"/>
    </location>
</feature>
<organism evidence="19 20">
    <name type="scientific">Tenacibaculum discolor</name>
    <dbReference type="NCBI Taxonomy" id="361581"/>
    <lineage>
        <taxon>Bacteria</taxon>
        <taxon>Pseudomonadati</taxon>
        <taxon>Bacteroidota</taxon>
        <taxon>Flavobacteriia</taxon>
        <taxon>Flavobacteriales</taxon>
        <taxon>Flavobacteriaceae</taxon>
        <taxon>Tenacibaculum</taxon>
    </lineage>
</organism>
<keyword evidence="10" id="KW-0626">Porin</keyword>
<dbReference type="Pfam" id="PF10531">
    <property type="entry name" value="SLBB"/>
    <property type="match status" value="5"/>
</dbReference>